<sequence length="57" mass="5852">MRSSSPWRAGTGLRSGRTTNCTAIQYADHRAPSASTVSTALGTNPIVCSVSRGSTPA</sequence>
<keyword evidence="2" id="KW-1185">Reference proteome</keyword>
<evidence type="ECO:0000313" key="1">
    <source>
        <dbReference type="EMBL" id="MES0838322.1"/>
    </source>
</evidence>
<proteinExistence type="predicted"/>
<accession>A0ABV2A4N4</accession>
<comment type="caution">
    <text evidence="1">The sequence shown here is derived from an EMBL/GenBank/DDBJ whole genome shotgun (WGS) entry which is preliminary data.</text>
</comment>
<organism evidence="1 2">
    <name type="scientific">Nocardiopsis tropica</name>
    <dbReference type="NCBI Taxonomy" id="109330"/>
    <lineage>
        <taxon>Bacteria</taxon>
        <taxon>Bacillati</taxon>
        <taxon>Actinomycetota</taxon>
        <taxon>Actinomycetes</taxon>
        <taxon>Streptosporangiales</taxon>
        <taxon>Nocardiopsidaceae</taxon>
        <taxon>Nocardiopsis</taxon>
    </lineage>
</organism>
<dbReference type="RefSeq" id="WP_352987120.1">
    <property type="nucleotide sequence ID" value="NZ_JBEQNA010000026.1"/>
</dbReference>
<protein>
    <submittedName>
        <fullName evidence="1">Uncharacterized protein</fullName>
    </submittedName>
</protein>
<gene>
    <name evidence="1" type="ORF">ABUK86_31465</name>
</gene>
<dbReference type="EMBL" id="JBEQNB010000027">
    <property type="protein sequence ID" value="MES0838322.1"/>
    <property type="molecule type" value="Genomic_DNA"/>
</dbReference>
<reference evidence="1 2" key="1">
    <citation type="submission" date="2024-06" db="EMBL/GenBank/DDBJ databases">
        <authorList>
            <person name="Bataeva Y.V."/>
            <person name="Grigorian L.N."/>
            <person name="Solomentsev V.I."/>
        </authorList>
    </citation>
    <scope>NUCLEOTIDE SEQUENCE [LARGE SCALE GENOMIC DNA]</scope>
    <source>
        <strain evidence="2">SCPM-O-B-12605 (RCAM04882)</strain>
    </source>
</reference>
<name>A0ABV2A4N4_9ACTN</name>
<dbReference type="Proteomes" id="UP001432401">
    <property type="component" value="Unassembled WGS sequence"/>
</dbReference>
<evidence type="ECO:0000313" key="2">
    <source>
        <dbReference type="Proteomes" id="UP001432401"/>
    </source>
</evidence>